<dbReference type="PROSITE" id="PS01124">
    <property type="entry name" value="HTH_ARAC_FAMILY_2"/>
    <property type="match status" value="1"/>
</dbReference>
<dbReference type="InterPro" id="IPR020449">
    <property type="entry name" value="Tscrpt_reg_AraC-type_HTH"/>
</dbReference>
<dbReference type="SMART" id="SM00342">
    <property type="entry name" value="HTH_ARAC"/>
    <property type="match status" value="1"/>
</dbReference>
<dbReference type="RefSeq" id="WP_377525321.1">
    <property type="nucleotide sequence ID" value="NZ_JAQFVF010000080.1"/>
</dbReference>
<dbReference type="SUPFAM" id="SSF46689">
    <property type="entry name" value="Homeodomain-like"/>
    <property type="match status" value="2"/>
</dbReference>
<name>A0ABW0KB07_9BACL</name>
<dbReference type="InterPro" id="IPR018060">
    <property type="entry name" value="HTH_AraC"/>
</dbReference>
<comment type="caution">
    <text evidence="5">The sequence shown here is derived from an EMBL/GenBank/DDBJ whole genome shotgun (WGS) entry which is preliminary data.</text>
</comment>
<dbReference type="PRINTS" id="PR00032">
    <property type="entry name" value="HTHARAC"/>
</dbReference>
<keyword evidence="1" id="KW-0805">Transcription regulation</keyword>
<dbReference type="Pfam" id="PF12833">
    <property type="entry name" value="HTH_18"/>
    <property type="match status" value="1"/>
</dbReference>
<evidence type="ECO:0000313" key="5">
    <source>
        <dbReference type="EMBL" id="MFC5449992.1"/>
    </source>
</evidence>
<dbReference type="EMBL" id="JBHSMJ010000022">
    <property type="protein sequence ID" value="MFC5449992.1"/>
    <property type="molecule type" value="Genomic_DNA"/>
</dbReference>
<keyword evidence="2" id="KW-0238">DNA-binding</keyword>
<dbReference type="PANTHER" id="PTHR43280:SF2">
    <property type="entry name" value="HTH-TYPE TRANSCRIPTIONAL REGULATOR EXSA"/>
    <property type="match status" value="1"/>
</dbReference>
<dbReference type="Proteomes" id="UP001596044">
    <property type="component" value="Unassembled WGS sequence"/>
</dbReference>
<dbReference type="InterPro" id="IPR009057">
    <property type="entry name" value="Homeodomain-like_sf"/>
</dbReference>
<organism evidence="5 6">
    <name type="scientific">Paenibacillus aestuarii</name>
    <dbReference type="NCBI Taxonomy" id="516965"/>
    <lineage>
        <taxon>Bacteria</taxon>
        <taxon>Bacillati</taxon>
        <taxon>Bacillota</taxon>
        <taxon>Bacilli</taxon>
        <taxon>Bacillales</taxon>
        <taxon>Paenibacillaceae</taxon>
        <taxon>Paenibacillus</taxon>
    </lineage>
</organism>
<evidence type="ECO:0000256" key="1">
    <source>
        <dbReference type="ARBA" id="ARBA00023015"/>
    </source>
</evidence>
<dbReference type="PANTHER" id="PTHR43280">
    <property type="entry name" value="ARAC-FAMILY TRANSCRIPTIONAL REGULATOR"/>
    <property type="match status" value="1"/>
</dbReference>
<accession>A0ABW0KB07</accession>
<keyword evidence="3" id="KW-0804">Transcription</keyword>
<gene>
    <name evidence="5" type="ORF">ACFPOG_17215</name>
</gene>
<evidence type="ECO:0000259" key="4">
    <source>
        <dbReference type="PROSITE" id="PS01124"/>
    </source>
</evidence>
<sequence length="121" mass="14052">MEFNDSTTSIFEKAIEFIHQHYCEELRLGRVSKSVGVNENYLSRLFRKNAGESFNQYVANLRIEESKRLLKEGNKIIDLPEKIGYMSSVHFRRVFKKVTGVSPKVYRNSLGLDTTMKADQE</sequence>
<evidence type="ECO:0000256" key="2">
    <source>
        <dbReference type="ARBA" id="ARBA00023125"/>
    </source>
</evidence>
<feature type="domain" description="HTH araC/xylS-type" evidence="4">
    <location>
        <begin position="12"/>
        <end position="109"/>
    </location>
</feature>
<evidence type="ECO:0000256" key="3">
    <source>
        <dbReference type="ARBA" id="ARBA00023163"/>
    </source>
</evidence>
<dbReference type="Gene3D" id="1.10.10.60">
    <property type="entry name" value="Homeodomain-like"/>
    <property type="match status" value="2"/>
</dbReference>
<proteinExistence type="predicted"/>
<reference evidence="6" key="1">
    <citation type="journal article" date="2019" name="Int. J. Syst. Evol. Microbiol.">
        <title>The Global Catalogue of Microorganisms (GCM) 10K type strain sequencing project: providing services to taxonomists for standard genome sequencing and annotation.</title>
        <authorList>
            <consortium name="The Broad Institute Genomics Platform"/>
            <consortium name="The Broad Institute Genome Sequencing Center for Infectious Disease"/>
            <person name="Wu L."/>
            <person name="Ma J."/>
        </authorList>
    </citation>
    <scope>NUCLEOTIDE SEQUENCE [LARGE SCALE GENOMIC DNA]</scope>
    <source>
        <strain evidence="6">KACC 11904</strain>
    </source>
</reference>
<protein>
    <submittedName>
        <fullName evidence="5">Helix-turn-helix transcriptional regulator</fullName>
    </submittedName>
</protein>
<keyword evidence="6" id="KW-1185">Reference proteome</keyword>
<evidence type="ECO:0000313" key="6">
    <source>
        <dbReference type="Proteomes" id="UP001596044"/>
    </source>
</evidence>